<dbReference type="InterPro" id="IPR002295">
    <property type="entry name" value="N4/N6-MTase_EcoPI_Mod-like"/>
</dbReference>
<dbReference type="InterPro" id="IPR002941">
    <property type="entry name" value="DNA_methylase_N4/N6"/>
</dbReference>
<dbReference type="STRING" id="937334.SAMN05444406_104118"/>
<dbReference type="Gene3D" id="3.40.50.150">
    <property type="entry name" value="Vaccinia Virus protein VP39"/>
    <property type="match status" value="1"/>
</dbReference>
<evidence type="ECO:0000256" key="1">
    <source>
        <dbReference type="ARBA" id="ARBA00006594"/>
    </source>
</evidence>
<evidence type="ECO:0000259" key="6">
    <source>
        <dbReference type="Pfam" id="PF01555"/>
    </source>
</evidence>
<dbReference type="Pfam" id="PF01555">
    <property type="entry name" value="N6_N4_Mtase"/>
    <property type="match status" value="1"/>
</dbReference>
<keyword evidence="8" id="KW-1185">Reference proteome</keyword>
<dbReference type="InterPro" id="IPR029063">
    <property type="entry name" value="SAM-dependent_MTases_sf"/>
</dbReference>
<evidence type="ECO:0000256" key="5">
    <source>
        <dbReference type="ARBA" id="ARBA00022747"/>
    </source>
</evidence>
<dbReference type="GO" id="GO:0032259">
    <property type="term" value="P:methylation"/>
    <property type="evidence" value="ECO:0007669"/>
    <property type="project" value="UniProtKB-KW"/>
</dbReference>
<gene>
    <name evidence="7" type="ORF">SAMN05444406_104118</name>
</gene>
<feature type="domain" description="DNA methylase N-4/N-6" evidence="6">
    <location>
        <begin position="88"/>
        <end position="336"/>
    </location>
</feature>
<evidence type="ECO:0000256" key="2">
    <source>
        <dbReference type="ARBA" id="ARBA00022603"/>
    </source>
</evidence>
<keyword evidence="2 7" id="KW-0489">Methyltransferase</keyword>
<dbReference type="PRINTS" id="PR00506">
    <property type="entry name" value="D21N6MTFRASE"/>
</dbReference>
<accession>A0A1I5TGI0</accession>
<reference evidence="7 8" key="1">
    <citation type="submission" date="2016-10" db="EMBL/GenBank/DDBJ databases">
        <authorList>
            <person name="de Groot N.N."/>
        </authorList>
    </citation>
    <scope>NUCLEOTIDE SEQUENCE [LARGE SCALE GENOMIC DNA]</scope>
    <source>
        <strain evidence="7 8">DSM 20678</strain>
    </source>
</reference>
<evidence type="ECO:0000313" key="8">
    <source>
        <dbReference type="Proteomes" id="UP000198577"/>
    </source>
</evidence>
<organism evidence="7 8">
    <name type="scientific">Caldicoprobacter faecalis</name>
    <dbReference type="NCBI Taxonomy" id="937334"/>
    <lineage>
        <taxon>Bacteria</taxon>
        <taxon>Bacillati</taxon>
        <taxon>Bacillota</taxon>
        <taxon>Clostridia</taxon>
        <taxon>Caldicoprobacterales</taxon>
        <taxon>Caldicoprobacteraceae</taxon>
        <taxon>Caldicoprobacter</taxon>
    </lineage>
</organism>
<dbReference type="EMBL" id="FOXR01000004">
    <property type="protein sequence ID" value="SFP82164.1"/>
    <property type="molecule type" value="Genomic_DNA"/>
</dbReference>
<evidence type="ECO:0000256" key="4">
    <source>
        <dbReference type="ARBA" id="ARBA00022691"/>
    </source>
</evidence>
<dbReference type="PROSITE" id="PS00092">
    <property type="entry name" value="N6_MTASE"/>
    <property type="match status" value="1"/>
</dbReference>
<dbReference type="SUPFAM" id="SSF53335">
    <property type="entry name" value="S-adenosyl-L-methionine-dependent methyltransferases"/>
    <property type="match status" value="1"/>
</dbReference>
<dbReference type="GO" id="GO:0008170">
    <property type="term" value="F:N-methyltransferase activity"/>
    <property type="evidence" value="ECO:0007669"/>
    <property type="project" value="InterPro"/>
</dbReference>
<dbReference type="InterPro" id="IPR002052">
    <property type="entry name" value="DNA_methylase_N6_adenine_CS"/>
</dbReference>
<dbReference type="GO" id="GO:0003677">
    <property type="term" value="F:DNA binding"/>
    <property type="evidence" value="ECO:0007669"/>
    <property type="project" value="InterPro"/>
</dbReference>
<evidence type="ECO:0000313" key="7">
    <source>
        <dbReference type="EMBL" id="SFP82164.1"/>
    </source>
</evidence>
<keyword evidence="4" id="KW-0949">S-adenosyl-L-methionine</keyword>
<sequence>MDTRMDCFTDGRVDTGAKAGSNTGSHAASNACLCADSNAGPNTGLNAALSGNSYGRSGHDLQHVVGRFYWCDVLKALPLLLEQYEGKIQLVYLDPPFVTGQLFRFQQPVGAQGWRGDRQYIITHTAYDDLWKSGRDAFLSMMREVLSCVYRLLSPEGSLYLHIDYRTSAYMRIMLDEIFGEENFLNEIIWHYRSGGRAKNHFSRKHDTILFYRKSPRYYFNIEAVGVPRGKDKRNHMKQQVDEDGRIFWSIRSGGREYRYYEDSKIYPSDVWDDISHLHQKDPERTGYDTQKPEALLERIIKASSRPGDLVADLFAGSGTTLAVAQRLGRCWIGVDNGIFSLHTCRKRLVRQLNRFCGEAGLKAQRRCDNGEGAVHSMAPVWSGSVGQDGCNRLVNGNPYGDAARVSGELSNIRVKVLFYYCQDFKGEAGYMVVPEVEVECVRLPDHQVAVRLKRYVLPQIQGDERLSDMVPLGPLDLVDCWAVGYLEDGVFKAANWSMRSFDTPCLNDELRMAVYDDQAPVVHLVDVYGQQWFFRIEGL</sequence>
<evidence type="ECO:0000256" key="3">
    <source>
        <dbReference type="ARBA" id="ARBA00022679"/>
    </source>
</evidence>
<comment type="similarity">
    <text evidence="1">Belongs to the N(4)/N(6)-methyltransferase family.</text>
</comment>
<dbReference type="GO" id="GO:0009307">
    <property type="term" value="P:DNA restriction-modification system"/>
    <property type="evidence" value="ECO:0007669"/>
    <property type="project" value="UniProtKB-KW"/>
</dbReference>
<keyword evidence="3" id="KW-0808">Transferase</keyword>
<proteinExistence type="inferred from homology"/>
<name>A0A1I5TGI0_9FIRM</name>
<keyword evidence="5" id="KW-0680">Restriction system</keyword>
<protein>
    <submittedName>
        <fullName evidence="7">DNA modification methylase</fullName>
    </submittedName>
</protein>
<dbReference type="Proteomes" id="UP000198577">
    <property type="component" value="Unassembled WGS sequence"/>
</dbReference>
<dbReference type="AlphaFoldDB" id="A0A1I5TGI0"/>